<organism evidence="1 2">
    <name type="scientific">Coprinopsis marcescibilis</name>
    <name type="common">Agaric fungus</name>
    <name type="synonym">Psathyrella marcescibilis</name>
    <dbReference type="NCBI Taxonomy" id="230819"/>
    <lineage>
        <taxon>Eukaryota</taxon>
        <taxon>Fungi</taxon>
        <taxon>Dikarya</taxon>
        <taxon>Basidiomycota</taxon>
        <taxon>Agaricomycotina</taxon>
        <taxon>Agaricomycetes</taxon>
        <taxon>Agaricomycetidae</taxon>
        <taxon>Agaricales</taxon>
        <taxon>Agaricineae</taxon>
        <taxon>Psathyrellaceae</taxon>
        <taxon>Coprinopsis</taxon>
    </lineage>
</organism>
<protein>
    <recommendedName>
        <fullName evidence="3">Chromo domain-containing protein</fullName>
    </recommendedName>
</protein>
<proteinExistence type="predicted"/>
<dbReference type="SUPFAM" id="SSF54160">
    <property type="entry name" value="Chromo domain-like"/>
    <property type="match status" value="1"/>
</dbReference>
<dbReference type="STRING" id="230819.A0A5C3KB28"/>
<dbReference type="EMBL" id="ML210567">
    <property type="protein sequence ID" value="TFK17108.1"/>
    <property type="molecule type" value="Genomic_DNA"/>
</dbReference>
<dbReference type="AlphaFoldDB" id="A0A5C3KB28"/>
<evidence type="ECO:0000313" key="2">
    <source>
        <dbReference type="Proteomes" id="UP000307440"/>
    </source>
</evidence>
<accession>A0A5C3KB28</accession>
<evidence type="ECO:0000313" key="1">
    <source>
        <dbReference type="EMBL" id="TFK17108.1"/>
    </source>
</evidence>
<reference evidence="1 2" key="1">
    <citation type="journal article" date="2019" name="Nat. Ecol. Evol.">
        <title>Megaphylogeny resolves global patterns of mushroom evolution.</title>
        <authorList>
            <person name="Varga T."/>
            <person name="Krizsan K."/>
            <person name="Foldi C."/>
            <person name="Dima B."/>
            <person name="Sanchez-Garcia M."/>
            <person name="Sanchez-Ramirez S."/>
            <person name="Szollosi G.J."/>
            <person name="Szarkandi J.G."/>
            <person name="Papp V."/>
            <person name="Albert L."/>
            <person name="Andreopoulos W."/>
            <person name="Angelini C."/>
            <person name="Antonin V."/>
            <person name="Barry K.W."/>
            <person name="Bougher N.L."/>
            <person name="Buchanan P."/>
            <person name="Buyck B."/>
            <person name="Bense V."/>
            <person name="Catcheside P."/>
            <person name="Chovatia M."/>
            <person name="Cooper J."/>
            <person name="Damon W."/>
            <person name="Desjardin D."/>
            <person name="Finy P."/>
            <person name="Geml J."/>
            <person name="Haridas S."/>
            <person name="Hughes K."/>
            <person name="Justo A."/>
            <person name="Karasinski D."/>
            <person name="Kautmanova I."/>
            <person name="Kiss B."/>
            <person name="Kocsube S."/>
            <person name="Kotiranta H."/>
            <person name="LaButti K.M."/>
            <person name="Lechner B.E."/>
            <person name="Liimatainen K."/>
            <person name="Lipzen A."/>
            <person name="Lukacs Z."/>
            <person name="Mihaltcheva S."/>
            <person name="Morgado L.N."/>
            <person name="Niskanen T."/>
            <person name="Noordeloos M.E."/>
            <person name="Ohm R.A."/>
            <person name="Ortiz-Santana B."/>
            <person name="Ovrebo C."/>
            <person name="Racz N."/>
            <person name="Riley R."/>
            <person name="Savchenko A."/>
            <person name="Shiryaev A."/>
            <person name="Soop K."/>
            <person name="Spirin V."/>
            <person name="Szebenyi C."/>
            <person name="Tomsovsky M."/>
            <person name="Tulloss R.E."/>
            <person name="Uehling J."/>
            <person name="Grigoriev I.V."/>
            <person name="Vagvolgyi C."/>
            <person name="Papp T."/>
            <person name="Martin F.M."/>
            <person name="Miettinen O."/>
            <person name="Hibbett D.S."/>
            <person name="Nagy L.G."/>
        </authorList>
    </citation>
    <scope>NUCLEOTIDE SEQUENCE [LARGE SCALE GENOMIC DNA]</scope>
    <source>
        <strain evidence="1 2">CBS 121175</strain>
    </source>
</reference>
<dbReference type="Proteomes" id="UP000307440">
    <property type="component" value="Unassembled WGS sequence"/>
</dbReference>
<sequence length="102" mass="11900">SYRVGLSDNLRKRGVHDVFHASLLRVHVPNDDRLFPGRLDNQIWETDEPEQEWAVERIESHVGAKENAVFKVIWKSGDSTWFPYHKISHLTVLDQYFEALGV</sequence>
<gene>
    <name evidence="1" type="ORF">FA15DRAFT_551800</name>
</gene>
<name>A0A5C3KB28_COPMA</name>
<keyword evidence="2" id="KW-1185">Reference proteome</keyword>
<evidence type="ECO:0008006" key="3">
    <source>
        <dbReference type="Google" id="ProtNLM"/>
    </source>
</evidence>
<feature type="non-terminal residue" evidence="1">
    <location>
        <position position="1"/>
    </location>
</feature>
<feature type="non-terminal residue" evidence="1">
    <location>
        <position position="102"/>
    </location>
</feature>
<dbReference type="InterPro" id="IPR016197">
    <property type="entry name" value="Chromo-like_dom_sf"/>
</dbReference>
<dbReference type="OrthoDB" id="3211671at2759"/>